<dbReference type="PROSITE" id="PS51462">
    <property type="entry name" value="NUDIX"/>
    <property type="match status" value="1"/>
</dbReference>
<dbReference type="CDD" id="cd04666">
    <property type="entry name" value="NUDIX_DIPP2_like_Nudt4"/>
    <property type="match status" value="1"/>
</dbReference>
<dbReference type="InterPro" id="IPR000086">
    <property type="entry name" value="NUDIX_hydrolase_dom"/>
</dbReference>
<evidence type="ECO:0000313" key="6">
    <source>
        <dbReference type="EMBL" id="MFC0388415.1"/>
    </source>
</evidence>
<organism evidence="6 7">
    <name type="scientific">Muricoccus vinaceus</name>
    <dbReference type="NCBI Taxonomy" id="424704"/>
    <lineage>
        <taxon>Bacteria</taxon>
        <taxon>Pseudomonadati</taxon>
        <taxon>Pseudomonadota</taxon>
        <taxon>Alphaproteobacteria</taxon>
        <taxon>Acetobacterales</taxon>
        <taxon>Roseomonadaceae</taxon>
        <taxon>Muricoccus</taxon>
    </lineage>
</organism>
<dbReference type="Proteomes" id="UP001589789">
    <property type="component" value="Unassembled WGS sequence"/>
</dbReference>
<keyword evidence="4" id="KW-0460">Magnesium</keyword>
<dbReference type="PANTHER" id="PTHR12629">
    <property type="entry name" value="DIPHOSPHOINOSITOL POLYPHOSPHATE PHOSPHOHYDROLASE"/>
    <property type="match status" value="1"/>
</dbReference>
<keyword evidence="7" id="KW-1185">Reference proteome</keyword>
<protein>
    <submittedName>
        <fullName evidence="6">NUDIX hydrolase</fullName>
    </submittedName>
</protein>
<evidence type="ECO:0000256" key="4">
    <source>
        <dbReference type="ARBA" id="ARBA00022842"/>
    </source>
</evidence>
<evidence type="ECO:0000313" key="7">
    <source>
        <dbReference type="Proteomes" id="UP001589789"/>
    </source>
</evidence>
<proteinExistence type="predicted"/>
<dbReference type="InterPro" id="IPR015797">
    <property type="entry name" value="NUDIX_hydrolase-like_dom_sf"/>
</dbReference>
<dbReference type="SUPFAM" id="SSF55811">
    <property type="entry name" value="Nudix"/>
    <property type="match status" value="1"/>
</dbReference>
<evidence type="ECO:0000259" key="5">
    <source>
        <dbReference type="PROSITE" id="PS51462"/>
    </source>
</evidence>
<keyword evidence="2" id="KW-0479">Metal-binding</keyword>
<dbReference type="InterPro" id="IPR047198">
    <property type="entry name" value="DDP-like_NUDIX"/>
</dbReference>
<reference evidence="6 7" key="1">
    <citation type="submission" date="2024-09" db="EMBL/GenBank/DDBJ databases">
        <authorList>
            <person name="Sun Q."/>
            <person name="Mori K."/>
        </authorList>
    </citation>
    <scope>NUCLEOTIDE SEQUENCE [LARGE SCALE GENOMIC DNA]</scope>
    <source>
        <strain evidence="6 7">CCM 7468</strain>
    </source>
</reference>
<feature type="domain" description="Nudix hydrolase" evidence="5">
    <location>
        <begin position="15"/>
        <end position="144"/>
    </location>
</feature>
<evidence type="ECO:0000256" key="1">
    <source>
        <dbReference type="ARBA" id="ARBA00001946"/>
    </source>
</evidence>
<keyword evidence="3 6" id="KW-0378">Hydrolase</keyword>
<dbReference type="Gene3D" id="3.90.79.10">
    <property type="entry name" value="Nucleoside Triphosphate Pyrophosphohydrolase"/>
    <property type="match status" value="1"/>
</dbReference>
<evidence type="ECO:0000256" key="3">
    <source>
        <dbReference type="ARBA" id="ARBA00022801"/>
    </source>
</evidence>
<dbReference type="Pfam" id="PF00293">
    <property type="entry name" value="NUDIX"/>
    <property type="match status" value="1"/>
</dbReference>
<sequence>MTKKERTRTSKKRAGKQFAALPLAIREGEVRVMLVTSRETRRWVLPKGWAEPDLAPHELAAKEAFEEAGLVGKVDSNPIGFYCYRKRLRDGRSRHCKVGVFPLWVVQQLETWPEQGQRETRWFTPAQAAMEVEECGLVTLLLRLTVPGG</sequence>
<dbReference type="EMBL" id="JBHLVZ010000083">
    <property type="protein sequence ID" value="MFC0388415.1"/>
    <property type="molecule type" value="Genomic_DNA"/>
</dbReference>
<comment type="caution">
    <text evidence="6">The sequence shown here is derived from an EMBL/GenBank/DDBJ whole genome shotgun (WGS) entry which is preliminary data.</text>
</comment>
<dbReference type="PANTHER" id="PTHR12629:SF0">
    <property type="entry name" value="DIPHOSPHOINOSITOL-POLYPHOSPHATE DIPHOSPHATASE"/>
    <property type="match status" value="1"/>
</dbReference>
<dbReference type="RefSeq" id="WP_377054796.1">
    <property type="nucleotide sequence ID" value="NZ_JBHLVZ010000083.1"/>
</dbReference>
<name>A0ABV6IXS3_9PROT</name>
<gene>
    <name evidence="6" type="ORF">ACFFIC_23145</name>
</gene>
<comment type="cofactor">
    <cofactor evidence="1">
        <name>Mg(2+)</name>
        <dbReference type="ChEBI" id="CHEBI:18420"/>
    </cofactor>
</comment>
<accession>A0ABV6IXS3</accession>
<evidence type="ECO:0000256" key="2">
    <source>
        <dbReference type="ARBA" id="ARBA00022723"/>
    </source>
</evidence>
<dbReference type="GO" id="GO:0016787">
    <property type="term" value="F:hydrolase activity"/>
    <property type="evidence" value="ECO:0007669"/>
    <property type="project" value="UniProtKB-KW"/>
</dbReference>